<dbReference type="InterPro" id="IPR043519">
    <property type="entry name" value="NT_sf"/>
</dbReference>
<sequence>MMRCVKLKLTHDHISCDHNDILNQYNNIFSTNIYLCRFIIIFLMLDFIPTECNTNERKLLNKTVFLITHPHPSPTPHLHQKPHSHAKLTSTPMPPFTRIPLRSTMTDMKKTLDHLPERKQQDIDTIATILRDVVDEYVAGRSGKKAGFKIHKIILFGSYAKGNWVNDPANGYISDYDILVIVNRFELVEEFTLWSLAEDRISRRIPKTPLGLIVHTLGEVNQWLHDGHYFFRDIREQGIELYSADGRELALPGDLSAEESRQVAEKHFTQWFESGEQFFITFRDHMNRGWVNKAAFELHQATERLFACTLLVCTNYLPKTHDLEKLRAFCAGQDERFARLFPADNQFHRRSFHRLKRAYVDARYSEHYEITVEELDYLAEEVEKLKVLTEEVCRGRIE</sequence>
<evidence type="ECO:0000259" key="2">
    <source>
        <dbReference type="PROSITE" id="PS50910"/>
    </source>
</evidence>
<dbReference type="SUPFAM" id="SSF81593">
    <property type="entry name" value="Nucleotidyltransferase substrate binding subunit/domain"/>
    <property type="match status" value="1"/>
</dbReference>
<feature type="transmembrane region" description="Helical" evidence="1">
    <location>
        <begin position="28"/>
        <end position="48"/>
    </location>
</feature>
<dbReference type="SMART" id="SM00748">
    <property type="entry name" value="HEPN"/>
    <property type="match status" value="1"/>
</dbReference>
<protein>
    <submittedName>
        <fullName evidence="3">HEPN domain-containing protein</fullName>
    </submittedName>
</protein>
<dbReference type="InterPro" id="IPR007842">
    <property type="entry name" value="HEPN_dom"/>
</dbReference>
<dbReference type="SUPFAM" id="SSF81301">
    <property type="entry name" value="Nucleotidyltransferase"/>
    <property type="match status" value="1"/>
</dbReference>
<dbReference type="EMBL" id="FQUH01000020">
    <property type="protein sequence ID" value="SHF91422.1"/>
    <property type="molecule type" value="Genomic_DNA"/>
</dbReference>
<feature type="domain" description="HEPN" evidence="2">
    <location>
        <begin position="272"/>
        <end position="392"/>
    </location>
</feature>
<dbReference type="PANTHER" id="PTHR33933:SF1">
    <property type="entry name" value="PROTEIN ADENYLYLTRANSFERASE MNTA-RELATED"/>
    <property type="match status" value="1"/>
</dbReference>
<keyword evidence="1" id="KW-1133">Transmembrane helix</keyword>
<evidence type="ECO:0000313" key="4">
    <source>
        <dbReference type="Proteomes" id="UP000184159"/>
    </source>
</evidence>
<dbReference type="PANTHER" id="PTHR33933">
    <property type="entry name" value="NUCLEOTIDYLTRANSFERASE"/>
    <property type="match status" value="1"/>
</dbReference>
<reference evidence="4" key="1">
    <citation type="submission" date="2016-11" db="EMBL/GenBank/DDBJ databases">
        <authorList>
            <person name="Varghese N."/>
            <person name="Submissions S."/>
        </authorList>
    </citation>
    <scope>NUCLEOTIDE SEQUENCE [LARGE SCALE GENOMIC DNA]</scope>
    <source>
        <strain evidence="4">DSM 21264</strain>
    </source>
</reference>
<dbReference type="CDD" id="cd05403">
    <property type="entry name" value="NT_KNTase_like"/>
    <property type="match status" value="1"/>
</dbReference>
<accession>A0A1M5FJV3</accession>
<evidence type="ECO:0000256" key="1">
    <source>
        <dbReference type="SAM" id="Phobius"/>
    </source>
</evidence>
<dbReference type="Pfam" id="PF05168">
    <property type="entry name" value="HEPN"/>
    <property type="match status" value="1"/>
</dbReference>
<keyword evidence="1" id="KW-0812">Transmembrane</keyword>
<keyword evidence="4" id="KW-1185">Reference proteome</keyword>
<dbReference type="AlphaFoldDB" id="A0A1M5FJV3"/>
<name>A0A1M5FJV3_VIBGA</name>
<dbReference type="InterPro" id="IPR052548">
    <property type="entry name" value="Type_VII_TA_antitoxin"/>
</dbReference>
<keyword evidence="1" id="KW-0472">Membrane</keyword>
<dbReference type="Proteomes" id="UP000184159">
    <property type="component" value="Unassembled WGS sequence"/>
</dbReference>
<dbReference type="Gene3D" id="1.20.120.330">
    <property type="entry name" value="Nucleotidyltransferases domain 2"/>
    <property type="match status" value="1"/>
</dbReference>
<dbReference type="Gene3D" id="3.30.460.10">
    <property type="entry name" value="Beta Polymerase, domain 2"/>
    <property type="match status" value="1"/>
</dbReference>
<organism evidence="3 4">
    <name type="scientific">Vibrio gazogenes DSM 21264 = NBRC 103151</name>
    <dbReference type="NCBI Taxonomy" id="1123492"/>
    <lineage>
        <taxon>Bacteria</taxon>
        <taxon>Pseudomonadati</taxon>
        <taxon>Pseudomonadota</taxon>
        <taxon>Gammaproteobacteria</taxon>
        <taxon>Vibrionales</taxon>
        <taxon>Vibrionaceae</taxon>
        <taxon>Vibrio</taxon>
    </lineage>
</organism>
<proteinExistence type="predicted"/>
<dbReference type="PROSITE" id="PS50910">
    <property type="entry name" value="HEPN"/>
    <property type="match status" value="1"/>
</dbReference>
<evidence type="ECO:0000313" key="3">
    <source>
        <dbReference type="EMBL" id="SHF91422.1"/>
    </source>
</evidence>
<gene>
    <name evidence="3" type="ORF">SAMN02745781_03487</name>
</gene>